<name>K0TAL6_THAOC</name>
<accession>K0TAL6</accession>
<feature type="non-terminal residue" evidence="2">
    <location>
        <position position="1"/>
    </location>
</feature>
<comment type="caution">
    <text evidence="2">The sequence shown here is derived from an EMBL/GenBank/DDBJ whole genome shotgun (WGS) entry which is preliminary data.</text>
</comment>
<gene>
    <name evidence="2" type="ORF">THAOC_08157</name>
</gene>
<evidence type="ECO:0000313" key="3">
    <source>
        <dbReference type="Proteomes" id="UP000266841"/>
    </source>
</evidence>
<evidence type="ECO:0008006" key="4">
    <source>
        <dbReference type="Google" id="ProtNLM"/>
    </source>
</evidence>
<keyword evidence="3" id="KW-1185">Reference proteome</keyword>
<dbReference type="OrthoDB" id="429034at2759"/>
<organism evidence="2 3">
    <name type="scientific">Thalassiosira oceanica</name>
    <name type="common">Marine diatom</name>
    <dbReference type="NCBI Taxonomy" id="159749"/>
    <lineage>
        <taxon>Eukaryota</taxon>
        <taxon>Sar</taxon>
        <taxon>Stramenopiles</taxon>
        <taxon>Ochrophyta</taxon>
        <taxon>Bacillariophyta</taxon>
        <taxon>Coscinodiscophyceae</taxon>
        <taxon>Thalassiosirophycidae</taxon>
        <taxon>Thalassiosirales</taxon>
        <taxon>Thalassiosiraceae</taxon>
        <taxon>Thalassiosira</taxon>
    </lineage>
</organism>
<protein>
    <recommendedName>
        <fullName evidence="4">Plastid lipid-associated protein/fibrillin conserved domain-containing protein</fullName>
    </recommendedName>
</protein>
<sequence>ALLLQQPNEPFHTTTSSRSTRRDCFLTAAGLVTGVVGAAVGASGPAHAGERIVTASSLLAAIPRTGSGAPATNATVPPELAARIEEMASSLEMAGGAGTRNNAVSPRLAGSWRLVLERAGNHEFGVRAASRVRARADIPASGRGGWAVREPRRGIANDRNNRVAVSFRAIVFSLDEVFGRPVSIRKVLIPKLDPDAVATPANDVTYLDDQIRIVRGGDGALFVFRRARGDEDSPMLTDVERERLFLEGARKGRSKLPGSGGDGKDNDDAAADVIVGGRKESLKGQPELESPLSLGPLAIASRKMKDMTSTHYITADEFCPLHRCGNPKDIEPLKKNSRTVPSAVMVAHDDSGSNAFDDLGDASLVVCAHLHPRDLASLGACCRGLRSSVRRCLFRTCGRQLPLTLGASGGSNYLVEFARDCSFASKSDLIDHCVRLTREVNLLHMGAVSFDRAKSRGASDQDQSEEMARRSFGEQDSAVFVSPRSEERSVRVTCTVECSYMARLGGRESTLSWMRYVIDRDACRKTIADKERHEVIKSWIALLTRNTPPGEGDDGDNDVEAGLWRWTCKHRDLYGKGIAGVGVTLSKRRDAAQEAREERRTEEDVRYWNFA</sequence>
<dbReference type="InterPro" id="IPR039633">
    <property type="entry name" value="PAP"/>
</dbReference>
<dbReference type="AlphaFoldDB" id="K0TAL6"/>
<dbReference type="EMBL" id="AGNL01008473">
    <property type="protein sequence ID" value="EJK70481.1"/>
    <property type="molecule type" value="Genomic_DNA"/>
</dbReference>
<evidence type="ECO:0000313" key="2">
    <source>
        <dbReference type="EMBL" id="EJK70481.1"/>
    </source>
</evidence>
<dbReference type="Proteomes" id="UP000266841">
    <property type="component" value="Unassembled WGS sequence"/>
</dbReference>
<reference evidence="2 3" key="1">
    <citation type="journal article" date="2012" name="Genome Biol.">
        <title>Genome and low-iron response of an oceanic diatom adapted to chronic iron limitation.</title>
        <authorList>
            <person name="Lommer M."/>
            <person name="Specht M."/>
            <person name="Roy A.S."/>
            <person name="Kraemer L."/>
            <person name="Andreson R."/>
            <person name="Gutowska M.A."/>
            <person name="Wolf J."/>
            <person name="Bergner S.V."/>
            <person name="Schilhabel M.B."/>
            <person name="Klostermeier U.C."/>
            <person name="Beiko R.G."/>
            <person name="Rosenstiel P."/>
            <person name="Hippler M."/>
            <person name="Laroche J."/>
        </authorList>
    </citation>
    <scope>NUCLEOTIDE SEQUENCE [LARGE SCALE GENOMIC DNA]</scope>
    <source>
        <strain evidence="2 3">CCMP1005</strain>
    </source>
</reference>
<feature type="region of interest" description="Disordered" evidence="1">
    <location>
        <begin position="250"/>
        <end position="269"/>
    </location>
</feature>
<evidence type="ECO:0000256" key="1">
    <source>
        <dbReference type="SAM" id="MobiDB-lite"/>
    </source>
</evidence>
<dbReference type="PANTHER" id="PTHR31906">
    <property type="entry name" value="PLASTID-LIPID-ASSOCIATED PROTEIN 4, CHLOROPLASTIC-RELATED"/>
    <property type="match status" value="1"/>
</dbReference>
<proteinExistence type="predicted"/>
<dbReference type="eggNOG" id="ENOG502SD9N">
    <property type="taxonomic scope" value="Eukaryota"/>
</dbReference>